<evidence type="ECO:0000313" key="21">
    <source>
        <dbReference type="Proteomes" id="UP001454036"/>
    </source>
</evidence>
<dbReference type="GO" id="GO:0004674">
    <property type="term" value="F:protein serine/threonine kinase activity"/>
    <property type="evidence" value="ECO:0007669"/>
    <property type="project" value="UniProtKB-KW"/>
</dbReference>
<keyword evidence="11 16" id="KW-0472">Membrane</keyword>
<evidence type="ECO:0000256" key="14">
    <source>
        <dbReference type="ARBA" id="ARBA00048679"/>
    </source>
</evidence>
<dbReference type="InterPro" id="IPR032872">
    <property type="entry name" value="WAK_assoc_C"/>
</dbReference>
<dbReference type="GO" id="GO:0030247">
    <property type="term" value="F:polysaccharide binding"/>
    <property type="evidence" value="ECO:0007669"/>
    <property type="project" value="InterPro"/>
</dbReference>
<dbReference type="SUPFAM" id="SSF56112">
    <property type="entry name" value="Protein kinase-like (PK-like)"/>
    <property type="match status" value="1"/>
</dbReference>
<evidence type="ECO:0000256" key="7">
    <source>
        <dbReference type="ARBA" id="ARBA00022741"/>
    </source>
</evidence>
<dbReference type="Pfam" id="PF00069">
    <property type="entry name" value="Pkinase"/>
    <property type="match status" value="1"/>
</dbReference>
<evidence type="ECO:0000256" key="6">
    <source>
        <dbReference type="ARBA" id="ARBA00022729"/>
    </source>
</evidence>
<keyword evidence="7 15" id="KW-0547">Nucleotide-binding</keyword>
<evidence type="ECO:0000256" key="8">
    <source>
        <dbReference type="ARBA" id="ARBA00022777"/>
    </source>
</evidence>
<organism evidence="20 21">
    <name type="scientific">Lithospermum erythrorhizon</name>
    <name type="common">Purple gromwell</name>
    <name type="synonym">Lithospermum officinale var. erythrorhizon</name>
    <dbReference type="NCBI Taxonomy" id="34254"/>
    <lineage>
        <taxon>Eukaryota</taxon>
        <taxon>Viridiplantae</taxon>
        <taxon>Streptophyta</taxon>
        <taxon>Embryophyta</taxon>
        <taxon>Tracheophyta</taxon>
        <taxon>Spermatophyta</taxon>
        <taxon>Magnoliopsida</taxon>
        <taxon>eudicotyledons</taxon>
        <taxon>Gunneridae</taxon>
        <taxon>Pentapetalae</taxon>
        <taxon>asterids</taxon>
        <taxon>lamiids</taxon>
        <taxon>Boraginales</taxon>
        <taxon>Boraginaceae</taxon>
        <taxon>Boraginoideae</taxon>
        <taxon>Lithospermeae</taxon>
        <taxon>Lithospermum</taxon>
    </lineage>
</organism>
<feature type="chain" id="PRO_5044714429" description="non-specific serine/threonine protein kinase" evidence="17">
    <location>
        <begin position="30"/>
        <end position="881"/>
    </location>
</feature>
<evidence type="ECO:0000313" key="19">
    <source>
        <dbReference type="EMBL" id="GAA0181894.1"/>
    </source>
</evidence>
<evidence type="ECO:0000259" key="18">
    <source>
        <dbReference type="PROSITE" id="PS50011"/>
    </source>
</evidence>
<dbReference type="Pfam" id="PF14380">
    <property type="entry name" value="WAK_assoc"/>
    <property type="match status" value="1"/>
</dbReference>
<dbReference type="GO" id="GO:0005524">
    <property type="term" value="F:ATP binding"/>
    <property type="evidence" value="ECO:0007669"/>
    <property type="project" value="UniProtKB-UniRule"/>
</dbReference>
<feature type="binding site" evidence="15">
    <location>
        <position position="569"/>
    </location>
    <ligand>
        <name>ATP</name>
        <dbReference type="ChEBI" id="CHEBI:30616"/>
    </ligand>
</feature>
<dbReference type="InterPro" id="IPR008271">
    <property type="entry name" value="Ser/Thr_kinase_AS"/>
</dbReference>
<keyword evidence="10 16" id="KW-1133">Transmembrane helix</keyword>
<protein>
    <recommendedName>
        <fullName evidence="2">non-specific serine/threonine protein kinase</fullName>
        <ecNumber evidence="2">2.7.11.1</ecNumber>
    </recommendedName>
</protein>
<dbReference type="PANTHER" id="PTHR46008:SF2">
    <property type="entry name" value="LEAF RUST 10 DISEASE-RESISTANCE LOCUS RECEPTOR-LIKE PROTEIN KINASE-LIKE 1.4"/>
    <property type="match status" value="1"/>
</dbReference>
<keyword evidence="8" id="KW-0418">Kinase</keyword>
<dbReference type="FunFam" id="1.10.510.10:FF:000161">
    <property type="entry name" value="Wall-associated receptor kinase-like 20"/>
    <property type="match status" value="1"/>
</dbReference>
<proteinExistence type="predicted"/>
<dbReference type="PROSITE" id="PS00107">
    <property type="entry name" value="PROTEIN_KINASE_ATP"/>
    <property type="match status" value="1"/>
</dbReference>
<evidence type="ECO:0000256" key="12">
    <source>
        <dbReference type="ARBA" id="ARBA00023180"/>
    </source>
</evidence>
<dbReference type="EC" id="2.7.11.1" evidence="2"/>
<dbReference type="InterPro" id="IPR017441">
    <property type="entry name" value="Protein_kinase_ATP_BS"/>
</dbReference>
<dbReference type="Pfam" id="PF13947">
    <property type="entry name" value="GUB_WAK_bind"/>
    <property type="match status" value="1"/>
</dbReference>
<dbReference type="SMART" id="SM00220">
    <property type="entry name" value="S_TKc"/>
    <property type="match status" value="1"/>
</dbReference>
<evidence type="ECO:0000313" key="20">
    <source>
        <dbReference type="EMBL" id="GAA0183542.1"/>
    </source>
</evidence>
<comment type="catalytic activity">
    <reaction evidence="14">
        <text>L-seryl-[protein] + ATP = O-phospho-L-seryl-[protein] + ADP + H(+)</text>
        <dbReference type="Rhea" id="RHEA:17989"/>
        <dbReference type="Rhea" id="RHEA-COMP:9863"/>
        <dbReference type="Rhea" id="RHEA-COMP:11604"/>
        <dbReference type="ChEBI" id="CHEBI:15378"/>
        <dbReference type="ChEBI" id="CHEBI:29999"/>
        <dbReference type="ChEBI" id="CHEBI:30616"/>
        <dbReference type="ChEBI" id="CHEBI:83421"/>
        <dbReference type="ChEBI" id="CHEBI:456216"/>
        <dbReference type="EC" id="2.7.11.1"/>
    </reaction>
</comment>
<dbReference type="InterPro" id="IPR011009">
    <property type="entry name" value="Kinase-like_dom_sf"/>
</dbReference>
<dbReference type="GO" id="GO:0005886">
    <property type="term" value="C:plasma membrane"/>
    <property type="evidence" value="ECO:0007669"/>
    <property type="project" value="UniProtKB-ARBA"/>
</dbReference>
<dbReference type="Gene3D" id="1.10.510.10">
    <property type="entry name" value="Transferase(Phosphotransferase) domain 1"/>
    <property type="match status" value="1"/>
</dbReference>
<dbReference type="EMBL" id="BAABME010010777">
    <property type="protein sequence ID" value="GAA0181894.1"/>
    <property type="molecule type" value="Genomic_DNA"/>
</dbReference>
<keyword evidence="21" id="KW-1185">Reference proteome</keyword>
<keyword evidence="4" id="KW-0808">Transferase</keyword>
<dbReference type="InterPro" id="IPR025287">
    <property type="entry name" value="WAK_GUB"/>
</dbReference>
<accession>A0AAV3RTC8</accession>
<dbReference type="PANTHER" id="PTHR46008">
    <property type="entry name" value="LEAF RUST 10 DISEASE-RESISTANCE LOCUS RECEPTOR-LIKE PROTEIN KINASE-LIKE 1.4"/>
    <property type="match status" value="1"/>
</dbReference>
<dbReference type="PROSITE" id="PS00108">
    <property type="entry name" value="PROTEIN_KINASE_ST"/>
    <property type="match status" value="1"/>
</dbReference>
<evidence type="ECO:0000256" key="13">
    <source>
        <dbReference type="ARBA" id="ARBA00047899"/>
    </source>
</evidence>
<dbReference type="EMBL" id="BAABME010011298">
    <property type="protein sequence ID" value="GAA0183542.1"/>
    <property type="molecule type" value="Genomic_DNA"/>
</dbReference>
<feature type="transmembrane region" description="Helical" evidence="16">
    <location>
        <begin position="465"/>
        <end position="491"/>
    </location>
</feature>
<evidence type="ECO:0000256" key="4">
    <source>
        <dbReference type="ARBA" id="ARBA00022679"/>
    </source>
</evidence>
<evidence type="ECO:0000256" key="15">
    <source>
        <dbReference type="PROSITE-ProRule" id="PRU10141"/>
    </source>
</evidence>
<evidence type="ECO:0000256" key="17">
    <source>
        <dbReference type="SAM" id="SignalP"/>
    </source>
</evidence>
<comment type="caution">
    <text evidence="20">The sequence shown here is derived from an EMBL/GenBank/DDBJ whole genome shotgun (WGS) entry which is preliminary data.</text>
</comment>
<keyword evidence="12" id="KW-0325">Glycoprotein</keyword>
<evidence type="ECO:0000256" key="3">
    <source>
        <dbReference type="ARBA" id="ARBA00022527"/>
    </source>
</evidence>
<dbReference type="InterPro" id="IPR000719">
    <property type="entry name" value="Prot_kinase_dom"/>
</dbReference>
<evidence type="ECO:0000256" key="11">
    <source>
        <dbReference type="ARBA" id="ARBA00023136"/>
    </source>
</evidence>
<gene>
    <name evidence="19" type="ORF">LIER_30298</name>
    <name evidence="20" type="ORF">LIER_30933</name>
</gene>
<feature type="domain" description="Protein kinase" evidence="18">
    <location>
        <begin position="541"/>
        <end position="816"/>
    </location>
</feature>
<dbReference type="Gene3D" id="3.30.200.20">
    <property type="entry name" value="Phosphorylase Kinase, domain 1"/>
    <property type="match status" value="1"/>
</dbReference>
<evidence type="ECO:0000256" key="16">
    <source>
        <dbReference type="SAM" id="Phobius"/>
    </source>
</evidence>
<dbReference type="Proteomes" id="UP001454036">
    <property type="component" value="Unassembled WGS sequence"/>
</dbReference>
<comment type="catalytic activity">
    <reaction evidence="13">
        <text>L-threonyl-[protein] + ATP = O-phospho-L-threonyl-[protein] + ADP + H(+)</text>
        <dbReference type="Rhea" id="RHEA:46608"/>
        <dbReference type="Rhea" id="RHEA-COMP:11060"/>
        <dbReference type="Rhea" id="RHEA-COMP:11605"/>
        <dbReference type="ChEBI" id="CHEBI:15378"/>
        <dbReference type="ChEBI" id="CHEBI:30013"/>
        <dbReference type="ChEBI" id="CHEBI:30616"/>
        <dbReference type="ChEBI" id="CHEBI:61977"/>
        <dbReference type="ChEBI" id="CHEBI:456216"/>
        <dbReference type="EC" id="2.7.11.1"/>
    </reaction>
</comment>
<evidence type="ECO:0000256" key="2">
    <source>
        <dbReference type="ARBA" id="ARBA00012513"/>
    </source>
</evidence>
<comment type="subcellular location">
    <subcellularLocation>
        <location evidence="1">Membrane</location>
        <topology evidence="1">Single-pass membrane protein</topology>
    </subcellularLocation>
</comment>
<keyword evidence="5 16" id="KW-0812">Transmembrane</keyword>
<dbReference type="AlphaFoldDB" id="A0AAV3RTC8"/>
<sequence length="881" mass="100027">MKQTNQYVVTLFLTLHVVLVVFLGVPCSCVDEYYESCVTQRCSAGPNISYPFRIPNEINSHCGFPDFEINCSSFGYPLLRLHDQDYVVEDISYESNTVRLFNLDFYGPRNGCFPEIKNYSLGRNLFALRKDRTYSYLHFLSDCNMSAEAMVSDIERYEIGCSNEKSGLVMYDEDENLEKALEGCNMNVIAPVEDGGFDKNNVKDEYEDVMQKGFELSWLVSDCRECRASGGRCGYNVSTYHFECFCTDRPHSATCKPRNMSFPFYNTTDSCGLCLVDCHDPNPLINLWPKEYVEPELWLHIIKPSMNKVQIEVQKSCLAFRDYLLPENEYGSFFITSKLTPLLKCNLSSYDIKVSYDPPTSWNFSKCEVDGFTIFYNYSNERISDYNGHPPPNCSIIRLPLENRSFNLDADLYDILSEDISLEWSVTRPWPCYDCFSHDQHCIVDLDNNSYSNFHCLNEGNSKKLGLILGSVIGGIVFILMICGIVFIIWLRKKRNKDGKYLLSRNVSSDPSSKADIEVGSVRFGVPVYTYAELEKATASFDSANELGDGGFGIVYFGKLKDGREVAVKRLYEHNYKRMEHFMNEINILTSLRHPNLVSLYGCTSRRSRELLLVYEYVPNGTVADHIHGNKAEERLLTWPIRMNIAVETANALAYLHNSEIIHRDVKTNNILLDHNFSVKVADFGLSRLFPLDATHVSTAPQGTPGYVDPEYHECYQLTDKSDVYSFGVVLIELISSLPAVDISRHRHEINLSNLALSRIQRNALEELVDSSLGYGSDPEVTRMTRSIAELAYRCLQIEKEMRPSMDEVVEILQAINEGADDSEPKEVSEVNDNFGEHKEGVLVPPSPESDEIVLLKNMKLPPSPISVTEHWISGSSSASV</sequence>
<reference evidence="20 21" key="1">
    <citation type="submission" date="2024-01" db="EMBL/GenBank/DDBJ databases">
        <title>The complete chloroplast genome sequence of Lithospermum erythrorhizon: insights into the phylogenetic relationship among Boraginaceae species and the maternal lineages of purple gromwells.</title>
        <authorList>
            <person name="Okada T."/>
            <person name="Watanabe K."/>
        </authorList>
    </citation>
    <scope>NUCLEOTIDE SEQUENCE [LARGE SCALE GENOMIC DNA]</scope>
</reference>
<evidence type="ECO:0000256" key="1">
    <source>
        <dbReference type="ARBA" id="ARBA00004167"/>
    </source>
</evidence>
<feature type="signal peptide" evidence="17">
    <location>
        <begin position="1"/>
        <end position="29"/>
    </location>
</feature>
<dbReference type="PROSITE" id="PS50011">
    <property type="entry name" value="PROTEIN_KINASE_DOM"/>
    <property type="match status" value="1"/>
</dbReference>
<evidence type="ECO:0000256" key="10">
    <source>
        <dbReference type="ARBA" id="ARBA00022989"/>
    </source>
</evidence>
<evidence type="ECO:0000256" key="9">
    <source>
        <dbReference type="ARBA" id="ARBA00022840"/>
    </source>
</evidence>
<keyword evidence="3" id="KW-0723">Serine/threonine-protein kinase</keyword>
<name>A0AAV3RTC8_LITER</name>
<keyword evidence="9 15" id="KW-0067">ATP-binding</keyword>
<evidence type="ECO:0000256" key="5">
    <source>
        <dbReference type="ARBA" id="ARBA00022692"/>
    </source>
</evidence>
<keyword evidence="20" id="KW-0675">Receptor</keyword>
<keyword evidence="6 17" id="KW-0732">Signal</keyword>